<evidence type="ECO:0000313" key="1">
    <source>
        <dbReference type="EMBL" id="GFO36282.1"/>
    </source>
</evidence>
<comment type="caution">
    <text evidence="1">The sequence shown here is derived from an EMBL/GenBank/DDBJ whole genome shotgun (WGS) entry which is preliminary data.</text>
</comment>
<protein>
    <submittedName>
        <fullName evidence="1">Alpha-2-macroglobulin-like protein</fullName>
    </submittedName>
</protein>
<sequence>MVNDRLARVLESRKLPLKVQCGFRKDQSTLDHLVRLESFIKKALAKKQPSSGGFFDLEKVYYTVWRGFLLTMPPDMRGDTKFNYCIILYGNTPGKRYITLILSKLTTGEMMFLENDLVMIGRLHCKEHLLPSPGDYKFTLSNVTGNLHDPVKITLLDSTVTLIQTDKPIYRPGEKGEQLWAHMCVELSDPNNVQYVQYEAESESDSLDLRHKLKWCKGQTIFIHDHKR</sequence>
<organism evidence="1 2">
    <name type="scientific">Plakobranchus ocellatus</name>
    <dbReference type="NCBI Taxonomy" id="259542"/>
    <lineage>
        <taxon>Eukaryota</taxon>
        <taxon>Metazoa</taxon>
        <taxon>Spiralia</taxon>
        <taxon>Lophotrochozoa</taxon>
        <taxon>Mollusca</taxon>
        <taxon>Gastropoda</taxon>
        <taxon>Heterobranchia</taxon>
        <taxon>Euthyneura</taxon>
        <taxon>Panpulmonata</taxon>
        <taxon>Sacoglossa</taxon>
        <taxon>Placobranchoidea</taxon>
        <taxon>Plakobranchidae</taxon>
        <taxon>Plakobranchus</taxon>
    </lineage>
</organism>
<name>A0AAV4CWI9_9GAST</name>
<dbReference type="Proteomes" id="UP000735302">
    <property type="component" value="Unassembled WGS sequence"/>
</dbReference>
<dbReference type="AlphaFoldDB" id="A0AAV4CWI9"/>
<gene>
    <name evidence="1" type="ORF">PoB_006278700</name>
</gene>
<evidence type="ECO:0000313" key="2">
    <source>
        <dbReference type="Proteomes" id="UP000735302"/>
    </source>
</evidence>
<keyword evidence="2" id="KW-1185">Reference proteome</keyword>
<dbReference type="EMBL" id="BLXT01007044">
    <property type="protein sequence ID" value="GFO36282.1"/>
    <property type="molecule type" value="Genomic_DNA"/>
</dbReference>
<accession>A0AAV4CWI9</accession>
<reference evidence="1 2" key="1">
    <citation type="journal article" date="2021" name="Elife">
        <title>Chloroplast acquisition without the gene transfer in kleptoplastic sea slugs, Plakobranchus ocellatus.</title>
        <authorList>
            <person name="Maeda T."/>
            <person name="Takahashi S."/>
            <person name="Yoshida T."/>
            <person name="Shimamura S."/>
            <person name="Takaki Y."/>
            <person name="Nagai Y."/>
            <person name="Toyoda A."/>
            <person name="Suzuki Y."/>
            <person name="Arimoto A."/>
            <person name="Ishii H."/>
            <person name="Satoh N."/>
            <person name="Nishiyama T."/>
            <person name="Hasebe M."/>
            <person name="Maruyama T."/>
            <person name="Minagawa J."/>
            <person name="Obokata J."/>
            <person name="Shigenobu S."/>
        </authorList>
    </citation>
    <scope>NUCLEOTIDE SEQUENCE [LARGE SCALE GENOMIC DNA]</scope>
</reference>
<proteinExistence type="predicted"/>